<feature type="transmembrane region" description="Helical" evidence="7">
    <location>
        <begin position="427"/>
        <end position="447"/>
    </location>
</feature>
<gene>
    <name evidence="10" type="ORF">DQQ10_07345</name>
</gene>
<evidence type="ECO:0000256" key="4">
    <source>
        <dbReference type="ARBA" id="ARBA00022989"/>
    </source>
</evidence>
<feature type="domain" description="MacB-like periplasmic core" evidence="9">
    <location>
        <begin position="20"/>
        <end position="242"/>
    </location>
</feature>
<evidence type="ECO:0000313" key="11">
    <source>
        <dbReference type="Proteomes" id="UP000251889"/>
    </source>
</evidence>
<protein>
    <submittedName>
        <fullName evidence="10">ABC transporter permease</fullName>
    </submittedName>
</protein>
<dbReference type="AlphaFoldDB" id="A0A364Y640"/>
<dbReference type="InterPro" id="IPR025857">
    <property type="entry name" value="MacB_PCD"/>
</dbReference>
<accession>A0A364Y640</accession>
<feature type="transmembrane region" description="Helical" evidence="7">
    <location>
        <begin position="21"/>
        <end position="42"/>
    </location>
</feature>
<comment type="caution">
    <text evidence="10">The sequence shown here is derived from an EMBL/GenBank/DDBJ whole genome shotgun (WGS) entry which is preliminary data.</text>
</comment>
<feature type="transmembrane region" description="Helical" evidence="7">
    <location>
        <begin position="673"/>
        <end position="694"/>
    </location>
</feature>
<feature type="domain" description="ABC3 transporter permease C-terminal" evidence="8">
    <location>
        <begin position="673"/>
        <end position="786"/>
    </location>
</feature>
<feature type="transmembrane region" description="Helical" evidence="7">
    <location>
        <begin position="722"/>
        <end position="742"/>
    </location>
</feature>
<dbReference type="Pfam" id="PF02687">
    <property type="entry name" value="FtsX"/>
    <property type="match status" value="2"/>
</dbReference>
<feature type="transmembrane region" description="Helical" evidence="7">
    <location>
        <begin position="754"/>
        <end position="774"/>
    </location>
</feature>
<dbReference type="GO" id="GO:0022857">
    <property type="term" value="F:transmembrane transporter activity"/>
    <property type="evidence" value="ECO:0007669"/>
    <property type="project" value="TreeGrafter"/>
</dbReference>
<keyword evidence="2" id="KW-1003">Cell membrane</keyword>
<feature type="domain" description="ABC3 transporter permease C-terminal" evidence="8">
    <location>
        <begin position="291"/>
        <end position="407"/>
    </location>
</feature>
<evidence type="ECO:0000256" key="2">
    <source>
        <dbReference type="ARBA" id="ARBA00022475"/>
    </source>
</evidence>
<dbReference type="OrthoDB" id="5933722at2"/>
<dbReference type="EMBL" id="QMFY01000002">
    <property type="protein sequence ID" value="RAW02339.1"/>
    <property type="molecule type" value="Genomic_DNA"/>
</dbReference>
<feature type="domain" description="MacB-like periplasmic core" evidence="9">
    <location>
        <begin position="493"/>
        <end position="637"/>
    </location>
</feature>
<dbReference type="PANTHER" id="PTHR30572:SF4">
    <property type="entry name" value="ABC TRANSPORTER PERMEASE YTRF"/>
    <property type="match status" value="1"/>
</dbReference>
<keyword evidence="4 7" id="KW-1133">Transmembrane helix</keyword>
<feature type="transmembrane region" description="Helical" evidence="7">
    <location>
        <begin position="379"/>
        <end position="402"/>
    </location>
</feature>
<dbReference type="GO" id="GO:0005886">
    <property type="term" value="C:plasma membrane"/>
    <property type="evidence" value="ECO:0007669"/>
    <property type="project" value="UniProtKB-SubCell"/>
</dbReference>
<evidence type="ECO:0000259" key="9">
    <source>
        <dbReference type="Pfam" id="PF12704"/>
    </source>
</evidence>
<keyword evidence="11" id="KW-1185">Reference proteome</keyword>
<name>A0A364Y640_9BACT</name>
<dbReference type="InterPro" id="IPR003838">
    <property type="entry name" value="ABC3_permease_C"/>
</dbReference>
<evidence type="ECO:0000313" key="10">
    <source>
        <dbReference type="EMBL" id="RAW02339.1"/>
    </source>
</evidence>
<evidence type="ECO:0000256" key="6">
    <source>
        <dbReference type="ARBA" id="ARBA00038076"/>
    </source>
</evidence>
<dbReference type="Proteomes" id="UP000251889">
    <property type="component" value="Unassembled WGS sequence"/>
</dbReference>
<reference evidence="10 11" key="1">
    <citation type="submission" date="2018-06" db="EMBL/GenBank/DDBJ databases">
        <title>Chryseolinea flavus sp. nov., a member of the phylum Bacteroidetes isolated from soil.</title>
        <authorList>
            <person name="Li Y."/>
            <person name="Wang J."/>
        </authorList>
    </citation>
    <scope>NUCLEOTIDE SEQUENCE [LARGE SCALE GENOMIC DNA]</scope>
    <source>
        <strain evidence="10 11">SDU1-6</strain>
    </source>
</reference>
<keyword evidence="3 7" id="KW-0812">Transmembrane</keyword>
<evidence type="ECO:0000256" key="1">
    <source>
        <dbReference type="ARBA" id="ARBA00004651"/>
    </source>
</evidence>
<evidence type="ECO:0000256" key="7">
    <source>
        <dbReference type="SAM" id="Phobius"/>
    </source>
</evidence>
<dbReference type="Pfam" id="PF12704">
    <property type="entry name" value="MacB_PCD"/>
    <property type="match status" value="2"/>
</dbReference>
<comment type="subcellular location">
    <subcellularLocation>
        <location evidence="1">Cell membrane</location>
        <topology evidence="1">Multi-pass membrane protein</topology>
    </subcellularLocation>
</comment>
<dbReference type="PANTHER" id="PTHR30572">
    <property type="entry name" value="MEMBRANE COMPONENT OF TRANSPORTER-RELATED"/>
    <property type="match status" value="1"/>
</dbReference>
<dbReference type="RefSeq" id="WP_112746161.1">
    <property type="nucleotide sequence ID" value="NZ_QMFY01000002.1"/>
</dbReference>
<evidence type="ECO:0000256" key="5">
    <source>
        <dbReference type="ARBA" id="ARBA00023136"/>
    </source>
</evidence>
<organism evidence="10 11">
    <name type="scientific">Pseudochryseolinea flava</name>
    <dbReference type="NCBI Taxonomy" id="2059302"/>
    <lineage>
        <taxon>Bacteria</taxon>
        <taxon>Pseudomonadati</taxon>
        <taxon>Bacteroidota</taxon>
        <taxon>Cytophagia</taxon>
        <taxon>Cytophagales</taxon>
        <taxon>Fulvivirgaceae</taxon>
        <taxon>Pseudochryseolinea</taxon>
    </lineage>
</organism>
<evidence type="ECO:0000259" key="8">
    <source>
        <dbReference type="Pfam" id="PF02687"/>
    </source>
</evidence>
<comment type="similarity">
    <text evidence="6">Belongs to the ABC-4 integral membrane protein family.</text>
</comment>
<dbReference type="InterPro" id="IPR050250">
    <property type="entry name" value="Macrolide_Exporter_MacB"/>
</dbReference>
<evidence type="ECO:0000256" key="3">
    <source>
        <dbReference type="ARBA" id="ARBA00022692"/>
    </source>
</evidence>
<proteinExistence type="inferred from homology"/>
<feature type="transmembrane region" description="Helical" evidence="7">
    <location>
        <begin position="286"/>
        <end position="307"/>
    </location>
</feature>
<sequence length="793" mass="89181">MLTNYFKIAWRNLQKNRVYSMINIGGLAVGMGVTILIALWVIDELGYDRYHQNYDRIAQVMQHQTYNGNVGTQESNPAAMGEEIRNVYGADFRYVLQASWNHEHTVTFGDKMFLQEGSFFEPQVAEMLTLKMIHGSRNGLQEMNSILISAAVAKTYFGDDDPMGKMLRIDDAVDVKVTGVYEDLPFNSSFRDMKIIMPWSLYLSQNKWVEQMENPWGSNFTRTFAMIGDHAEMESLSKKIKDVKLNKVSQEEHRYNPQVFLHPMSKWRLYSEFKNGVNIGGRITNIWLFGTIGVFVLILACINFMNLSTARSEKRAKEVGIRKAIGSLRKQLVAQFFSESILIAVLAFVLSILLVYLVLPSFNVVADKRIDIPFVDFTFWATGVGFAIFTGVLAGIYPALYLSSFNPVKTLKGTFRVGRYAAIPRKALVVLQFSISTTLIIGTIVVYKQITFAQNRPIGYNKDGLIRASVTDDLHKHFDAIREELMSAGAIVAMAESGSPTTQVWNTNGGFDWEGKDPNQAVDFPNNAVSHDYGNVIGWKLKEGRDFSRDFASDTATFILNESAVKFIGLKDPVGKIIRWENQPYTVIGVIEDILVQSPYAPVRPAMWHLNTDAQNVFLMKLNPQTNVKSALSKIESVFKRESPGRPFSPSFVDEDYAQKFGDEKRLGTLSSFFAVLAIFISCLGLFALASFVAEQRTKEIGIRKVLGASVPNLWRMLSQDFVVLVIISCLIAVPIAYYLAVGWLSSYEYKTDLSWWIFTAAVTGAIAITLFTVSYQAIKASLMNPVKSLRTE</sequence>
<feature type="transmembrane region" description="Helical" evidence="7">
    <location>
        <begin position="332"/>
        <end position="359"/>
    </location>
</feature>
<keyword evidence="5 7" id="KW-0472">Membrane</keyword>